<dbReference type="Proteomes" id="UP001168821">
    <property type="component" value="Unassembled WGS sequence"/>
</dbReference>
<evidence type="ECO:0000313" key="1">
    <source>
        <dbReference type="EMBL" id="KAJ3643322.1"/>
    </source>
</evidence>
<dbReference type="EMBL" id="JALNTZ010000008">
    <property type="protein sequence ID" value="KAJ3643322.1"/>
    <property type="molecule type" value="Genomic_DNA"/>
</dbReference>
<dbReference type="AlphaFoldDB" id="A0AA38HUL8"/>
<organism evidence="1 2">
    <name type="scientific">Zophobas morio</name>
    <dbReference type="NCBI Taxonomy" id="2755281"/>
    <lineage>
        <taxon>Eukaryota</taxon>
        <taxon>Metazoa</taxon>
        <taxon>Ecdysozoa</taxon>
        <taxon>Arthropoda</taxon>
        <taxon>Hexapoda</taxon>
        <taxon>Insecta</taxon>
        <taxon>Pterygota</taxon>
        <taxon>Neoptera</taxon>
        <taxon>Endopterygota</taxon>
        <taxon>Coleoptera</taxon>
        <taxon>Polyphaga</taxon>
        <taxon>Cucujiformia</taxon>
        <taxon>Tenebrionidae</taxon>
        <taxon>Zophobas</taxon>
    </lineage>
</organism>
<proteinExistence type="predicted"/>
<sequence length="135" mass="14863">MVAGQFSTWYGRPQQGLYGAVCPCELLNYGGHGLNPEWSLGPNTPRQDLQVPRIRLLLLTAEVVSAVAVTWKKDANTEISADYFLNTIAHEGEIVTKTRESSRLSGFIASVSVIAKTMFNASALKLEVVRNPERK</sequence>
<accession>A0AA38HUL8</accession>
<gene>
    <name evidence="1" type="ORF">Zmor_026041</name>
</gene>
<name>A0AA38HUL8_9CUCU</name>
<evidence type="ECO:0000313" key="2">
    <source>
        <dbReference type="Proteomes" id="UP001168821"/>
    </source>
</evidence>
<reference evidence="1" key="1">
    <citation type="journal article" date="2023" name="G3 (Bethesda)">
        <title>Whole genome assemblies of Zophobas morio and Tenebrio molitor.</title>
        <authorList>
            <person name="Kaur S."/>
            <person name="Stinson S.A."/>
            <person name="diCenzo G.C."/>
        </authorList>
    </citation>
    <scope>NUCLEOTIDE SEQUENCE</scope>
    <source>
        <strain evidence="1">QUZm001</strain>
    </source>
</reference>
<comment type="caution">
    <text evidence="1">The sequence shown here is derived from an EMBL/GenBank/DDBJ whole genome shotgun (WGS) entry which is preliminary data.</text>
</comment>
<protein>
    <submittedName>
        <fullName evidence="1">Uncharacterized protein</fullName>
    </submittedName>
</protein>
<keyword evidence="2" id="KW-1185">Reference proteome</keyword>